<protein>
    <submittedName>
        <fullName evidence="2">Uncharacterized protein</fullName>
    </submittedName>
</protein>
<feature type="compositionally biased region" description="Low complexity" evidence="1">
    <location>
        <begin position="214"/>
        <end position="233"/>
    </location>
</feature>
<evidence type="ECO:0000313" key="3">
    <source>
        <dbReference type="Proteomes" id="UP000800200"/>
    </source>
</evidence>
<dbReference type="OrthoDB" id="5374569at2759"/>
<keyword evidence="3" id="KW-1185">Reference proteome</keyword>
<feature type="compositionally biased region" description="Basic and acidic residues" evidence="1">
    <location>
        <begin position="366"/>
        <end position="403"/>
    </location>
</feature>
<dbReference type="AlphaFoldDB" id="A0A6A6EFE5"/>
<proteinExistence type="predicted"/>
<feature type="compositionally biased region" description="Polar residues" evidence="1">
    <location>
        <begin position="278"/>
        <end position="320"/>
    </location>
</feature>
<organism evidence="2 3">
    <name type="scientific">Zopfia rhizophila CBS 207.26</name>
    <dbReference type="NCBI Taxonomy" id="1314779"/>
    <lineage>
        <taxon>Eukaryota</taxon>
        <taxon>Fungi</taxon>
        <taxon>Dikarya</taxon>
        <taxon>Ascomycota</taxon>
        <taxon>Pezizomycotina</taxon>
        <taxon>Dothideomycetes</taxon>
        <taxon>Dothideomycetes incertae sedis</taxon>
        <taxon>Zopfiaceae</taxon>
        <taxon>Zopfia</taxon>
    </lineage>
</organism>
<dbReference type="Proteomes" id="UP000800200">
    <property type="component" value="Unassembled WGS sequence"/>
</dbReference>
<dbReference type="EMBL" id="ML994620">
    <property type="protein sequence ID" value="KAF2189572.1"/>
    <property type="molecule type" value="Genomic_DNA"/>
</dbReference>
<gene>
    <name evidence="2" type="ORF">K469DRAFT_736879</name>
</gene>
<feature type="compositionally biased region" description="Polar residues" evidence="1">
    <location>
        <begin position="348"/>
        <end position="357"/>
    </location>
</feature>
<name>A0A6A6EFE5_9PEZI</name>
<sequence>MPRKLPWLNKGSATETPVKSARKLAKRPRAEVESDDDDFFTGTVLASSRKGKERADSPASDDELPTFPVQTSQKGKGRVSSLDQLSSSPPPAVSEQTPPRIEFMRKGVDKFDLRDDEWMMVEDEFLQTAKLFTRHLHLAEYERLKKNLDTKKEIARPVVPNAKPSAEGRMRMKAQTQAKEQKKALKICFKLSDQEEAGDDLDAPVRGHSSRLPSSSFSGASRTSSAAPSRAATHPLKSHLSSKVPEKRPTLSNALAKKVVSPEVSDSDGLDAVPRTKLSASKMSFTSTSHKGRSSLTKDTSAKASLPSKNKPTVSRTGRASTFDFLDDLPPKRSPSPSKSSDLSKSKFASTGRSRTSACDLLDDFDLPKRYPLPKDHADRIAKRKAEREEKDQGKRKSLKLDEIPTFLV</sequence>
<feature type="region of interest" description="Disordered" evidence="1">
    <location>
        <begin position="1"/>
        <end position="100"/>
    </location>
</feature>
<reference evidence="2" key="1">
    <citation type="journal article" date="2020" name="Stud. Mycol.">
        <title>101 Dothideomycetes genomes: a test case for predicting lifestyles and emergence of pathogens.</title>
        <authorList>
            <person name="Haridas S."/>
            <person name="Albert R."/>
            <person name="Binder M."/>
            <person name="Bloem J."/>
            <person name="Labutti K."/>
            <person name="Salamov A."/>
            <person name="Andreopoulos B."/>
            <person name="Baker S."/>
            <person name="Barry K."/>
            <person name="Bills G."/>
            <person name="Bluhm B."/>
            <person name="Cannon C."/>
            <person name="Castanera R."/>
            <person name="Culley D."/>
            <person name="Daum C."/>
            <person name="Ezra D."/>
            <person name="Gonzalez J."/>
            <person name="Henrissat B."/>
            <person name="Kuo A."/>
            <person name="Liang C."/>
            <person name="Lipzen A."/>
            <person name="Lutzoni F."/>
            <person name="Magnuson J."/>
            <person name="Mondo S."/>
            <person name="Nolan M."/>
            <person name="Ohm R."/>
            <person name="Pangilinan J."/>
            <person name="Park H.-J."/>
            <person name="Ramirez L."/>
            <person name="Alfaro M."/>
            <person name="Sun H."/>
            <person name="Tritt A."/>
            <person name="Yoshinaga Y."/>
            <person name="Zwiers L.-H."/>
            <person name="Turgeon B."/>
            <person name="Goodwin S."/>
            <person name="Spatafora J."/>
            <person name="Crous P."/>
            <person name="Grigoriev I."/>
        </authorList>
    </citation>
    <scope>NUCLEOTIDE SEQUENCE</scope>
    <source>
        <strain evidence="2">CBS 207.26</strain>
    </source>
</reference>
<feature type="compositionally biased region" description="Low complexity" evidence="1">
    <location>
        <begin position="335"/>
        <end position="347"/>
    </location>
</feature>
<evidence type="ECO:0000256" key="1">
    <source>
        <dbReference type="SAM" id="MobiDB-lite"/>
    </source>
</evidence>
<accession>A0A6A6EFE5</accession>
<evidence type="ECO:0000313" key="2">
    <source>
        <dbReference type="EMBL" id="KAF2189572.1"/>
    </source>
</evidence>
<feature type="region of interest" description="Disordered" evidence="1">
    <location>
        <begin position="199"/>
        <end position="409"/>
    </location>
</feature>